<evidence type="ECO:0000256" key="7">
    <source>
        <dbReference type="ARBA" id="ARBA00022977"/>
    </source>
</evidence>
<dbReference type="Pfam" id="PF13292">
    <property type="entry name" value="DXP_synthase_N"/>
    <property type="match status" value="1"/>
</dbReference>
<feature type="binding site" evidence="10">
    <location>
        <position position="284"/>
    </location>
    <ligand>
        <name>thiamine diphosphate</name>
        <dbReference type="ChEBI" id="CHEBI:58937"/>
    </ligand>
</feature>
<comment type="cofactor">
    <cofactor evidence="10">
        <name>thiamine diphosphate</name>
        <dbReference type="ChEBI" id="CHEBI:58937"/>
    </cofactor>
    <text evidence="10">Binds 1 thiamine pyrophosphate per subunit.</text>
</comment>
<dbReference type="InterPro" id="IPR020826">
    <property type="entry name" value="Transketolase_BS"/>
</dbReference>
<comment type="function">
    <text evidence="10">Catalyzes the acyloin condensation reaction between C atoms 2 and 3 of pyruvate and glyceraldehyde 3-phosphate to yield 1-deoxy-D-xylulose-5-phosphate (DXP).</text>
</comment>
<evidence type="ECO:0000313" key="13">
    <source>
        <dbReference type="Proteomes" id="UP000242972"/>
    </source>
</evidence>
<dbReference type="InterPro" id="IPR049557">
    <property type="entry name" value="Transketolase_CS"/>
</dbReference>
<evidence type="ECO:0000256" key="2">
    <source>
        <dbReference type="ARBA" id="ARBA00011081"/>
    </source>
</evidence>
<dbReference type="GO" id="GO:0019288">
    <property type="term" value="P:isopentenyl diphosphate biosynthetic process, methylerythritol 4-phosphate pathway"/>
    <property type="evidence" value="ECO:0007669"/>
    <property type="project" value="TreeGrafter"/>
</dbReference>
<comment type="caution">
    <text evidence="12">The sequence shown here is derived from an EMBL/GenBank/DDBJ whole genome shotgun (WGS) entry which is preliminary data.</text>
</comment>
<feature type="binding site" evidence="10">
    <location>
        <position position="173"/>
    </location>
    <ligand>
        <name>Mg(2+)</name>
        <dbReference type="ChEBI" id="CHEBI:18420"/>
    </ligand>
</feature>
<keyword evidence="8 10" id="KW-0786">Thiamine pyrophosphate</keyword>
<dbReference type="PANTHER" id="PTHR43322:SF5">
    <property type="entry name" value="1-DEOXY-D-XYLULOSE-5-PHOSPHATE SYNTHASE, CHLOROPLASTIC"/>
    <property type="match status" value="1"/>
</dbReference>
<dbReference type="GO" id="GO:0009228">
    <property type="term" value="P:thiamine biosynthetic process"/>
    <property type="evidence" value="ECO:0007669"/>
    <property type="project" value="UniProtKB-UniRule"/>
</dbReference>
<evidence type="ECO:0000256" key="9">
    <source>
        <dbReference type="ARBA" id="ARBA00023229"/>
    </source>
</evidence>
<evidence type="ECO:0000313" key="12">
    <source>
        <dbReference type="EMBL" id="PSR35229.1"/>
    </source>
</evidence>
<feature type="binding site" evidence="10">
    <location>
        <position position="144"/>
    </location>
    <ligand>
        <name>Mg(2+)</name>
        <dbReference type="ChEBI" id="CHEBI:18420"/>
    </ligand>
</feature>
<dbReference type="InterPro" id="IPR005477">
    <property type="entry name" value="Dxylulose-5-P_synthase"/>
</dbReference>
<dbReference type="HAMAP" id="MF_00315">
    <property type="entry name" value="DXP_synth"/>
    <property type="match status" value="1"/>
</dbReference>
<dbReference type="GO" id="GO:0005829">
    <property type="term" value="C:cytosol"/>
    <property type="evidence" value="ECO:0007669"/>
    <property type="project" value="TreeGrafter"/>
</dbReference>
<evidence type="ECO:0000256" key="1">
    <source>
        <dbReference type="ARBA" id="ARBA00004980"/>
    </source>
</evidence>
<keyword evidence="7 10" id="KW-0784">Thiamine biosynthesis</keyword>
<dbReference type="AlphaFoldDB" id="A0A2T2XL60"/>
<dbReference type="GO" id="GO:0000287">
    <property type="term" value="F:magnesium ion binding"/>
    <property type="evidence" value="ECO:0007669"/>
    <property type="project" value="UniProtKB-UniRule"/>
</dbReference>
<dbReference type="InterPro" id="IPR033248">
    <property type="entry name" value="Transketolase_C"/>
</dbReference>
<comment type="similarity">
    <text evidence="2 10">Belongs to the transketolase family. DXPS subfamily.</text>
</comment>
<evidence type="ECO:0000256" key="10">
    <source>
        <dbReference type="HAMAP-Rule" id="MF_00315"/>
    </source>
</evidence>
<dbReference type="GO" id="GO:0016114">
    <property type="term" value="P:terpenoid biosynthetic process"/>
    <property type="evidence" value="ECO:0007669"/>
    <property type="project" value="UniProtKB-UniRule"/>
</dbReference>
<keyword evidence="5 10" id="KW-0479">Metal-binding</keyword>
<dbReference type="EMBL" id="PXYW01000003">
    <property type="protein sequence ID" value="PSR35229.1"/>
    <property type="molecule type" value="Genomic_DNA"/>
</dbReference>
<name>A0A2T2XL60_9FIRM</name>
<dbReference type="Gene3D" id="3.40.50.970">
    <property type="match status" value="2"/>
</dbReference>
<dbReference type="InterPro" id="IPR009014">
    <property type="entry name" value="Transketo_C/PFOR_II"/>
</dbReference>
<dbReference type="Gene3D" id="3.40.50.920">
    <property type="match status" value="1"/>
</dbReference>
<feature type="binding site" evidence="10">
    <location>
        <position position="365"/>
    </location>
    <ligand>
        <name>thiamine diphosphate</name>
        <dbReference type="ChEBI" id="CHEBI:58937"/>
    </ligand>
</feature>
<dbReference type="Pfam" id="PF02779">
    <property type="entry name" value="Transket_pyr"/>
    <property type="match status" value="1"/>
</dbReference>
<organism evidence="12 13">
    <name type="scientific">Sulfobacillus benefaciens</name>
    <dbReference type="NCBI Taxonomy" id="453960"/>
    <lineage>
        <taxon>Bacteria</taxon>
        <taxon>Bacillati</taxon>
        <taxon>Bacillota</taxon>
        <taxon>Clostridia</taxon>
        <taxon>Eubacteriales</taxon>
        <taxon>Clostridiales Family XVII. Incertae Sedis</taxon>
        <taxon>Sulfobacillus</taxon>
    </lineage>
</organism>
<dbReference type="CDD" id="cd02007">
    <property type="entry name" value="TPP_DXS"/>
    <property type="match status" value="1"/>
</dbReference>
<evidence type="ECO:0000256" key="8">
    <source>
        <dbReference type="ARBA" id="ARBA00023052"/>
    </source>
</evidence>
<dbReference type="PROSITE" id="PS00801">
    <property type="entry name" value="TRANSKETOLASE_1"/>
    <property type="match status" value="1"/>
</dbReference>
<gene>
    <name evidence="10 12" type="primary">dxs</name>
    <name evidence="12" type="ORF">C7B46_02130</name>
</gene>
<dbReference type="NCBIfam" id="TIGR00204">
    <property type="entry name" value="dxs"/>
    <property type="match status" value="1"/>
</dbReference>
<keyword evidence="9 10" id="KW-0414">Isoprene biosynthesis</keyword>
<evidence type="ECO:0000259" key="11">
    <source>
        <dbReference type="SMART" id="SM00861"/>
    </source>
</evidence>
<comment type="pathway">
    <text evidence="1 10">Metabolic intermediate biosynthesis; 1-deoxy-D-xylulose 5-phosphate biosynthesis; 1-deoxy-D-xylulose 5-phosphate from D-glyceraldehyde 3-phosphate and pyruvate: step 1/1.</text>
</comment>
<dbReference type="GO" id="GO:0008661">
    <property type="term" value="F:1-deoxy-D-xylulose-5-phosphate synthase activity"/>
    <property type="evidence" value="ECO:0007669"/>
    <property type="project" value="UniProtKB-UniRule"/>
</dbReference>
<keyword evidence="6 10" id="KW-0460">Magnesium</keyword>
<dbReference type="FunFam" id="3.40.50.970:FF:000005">
    <property type="entry name" value="1-deoxy-D-xylulose-5-phosphate synthase"/>
    <property type="match status" value="1"/>
</dbReference>
<evidence type="ECO:0000256" key="3">
    <source>
        <dbReference type="ARBA" id="ARBA00011738"/>
    </source>
</evidence>
<dbReference type="InterPro" id="IPR029061">
    <property type="entry name" value="THDP-binding"/>
</dbReference>
<dbReference type="GO" id="GO:0030976">
    <property type="term" value="F:thiamine pyrophosphate binding"/>
    <property type="evidence" value="ECO:0007669"/>
    <property type="project" value="UniProtKB-UniRule"/>
</dbReference>
<feature type="binding site" evidence="10">
    <location>
        <begin position="145"/>
        <end position="146"/>
    </location>
    <ligand>
        <name>thiamine diphosphate</name>
        <dbReference type="ChEBI" id="CHEBI:58937"/>
    </ligand>
</feature>
<sequence>MLLEGVQSPKDLRTMSTSQLQRLASELRQSIIETTARTGGHIGASLGTVELTLALHRVYDTPHDKLLWDIGHQAYAHKLITGRLENFGTLRQLGGISGFLKRRESEYDVWEAGHASTSLSAALGLAKARDLMHANYRVVAVIGDGALTAGMAWEALNQIGHLKTPMVVVVNDNSMSIAPNVGAFSRYLTDLRSAPAYSRLKQEVEGLLEGIPVFGTQIKRTVERVKDLVHYAMLAGNVFEELGFRYFGPLDGHSLDALIPVLSNARDVNEPVIVHVITQKGKGYRPAEEHPGEFHGPGPFEVASGRFIKKSEPPSYSQVCSDTLIEIAKTDPTVVAITAAMPDGTKLDKFAAVFPDRFFDVGIAEQHAATFAAGLALAGMKPVFAVYSTFIQRAYDQVIHDVCHQDLPVVFAIDRAGLVGADGATHQGVFDVSFLRTVPNIEIAMGKDEGELRSLLSEALHRPHPVAIRYPRGSGQGIDLSGPIPPIAWGEAQWTFHGQDLTLVAFGPIYYTAAAVRELLQAQGYSVGLVNARFVKPLDTVTLTQVANTTKAIMTIEEHVISGGFGSAVVEWAHRDGIAIPIRIEGLPDEFIDHGPVNYYLNLYELDAEGLARKAQRWLDSLNIVHAEQ</sequence>
<comment type="subunit">
    <text evidence="3 10">Homodimer.</text>
</comment>
<dbReference type="PANTHER" id="PTHR43322">
    <property type="entry name" value="1-D-DEOXYXYLULOSE 5-PHOSPHATE SYNTHASE-RELATED"/>
    <property type="match status" value="1"/>
</dbReference>
<dbReference type="CDD" id="cd07033">
    <property type="entry name" value="TPP_PYR_DXS_TK_like"/>
    <property type="match status" value="1"/>
</dbReference>
<dbReference type="InterPro" id="IPR005475">
    <property type="entry name" value="Transketolase-like_Pyr-bd"/>
</dbReference>
<dbReference type="Proteomes" id="UP000242972">
    <property type="component" value="Unassembled WGS sequence"/>
</dbReference>
<dbReference type="SUPFAM" id="SSF52922">
    <property type="entry name" value="TK C-terminal domain-like"/>
    <property type="match status" value="1"/>
</dbReference>
<evidence type="ECO:0000256" key="4">
    <source>
        <dbReference type="ARBA" id="ARBA00022679"/>
    </source>
</evidence>
<feature type="binding site" evidence="10">
    <location>
        <begin position="113"/>
        <end position="115"/>
    </location>
    <ligand>
        <name>thiamine diphosphate</name>
        <dbReference type="ChEBI" id="CHEBI:58937"/>
    </ligand>
</feature>
<feature type="domain" description="Transketolase-like pyrimidine-binding" evidence="11">
    <location>
        <begin position="314"/>
        <end position="478"/>
    </location>
</feature>
<dbReference type="UniPathway" id="UPA00064">
    <property type="reaction ID" value="UER00091"/>
</dbReference>
<dbReference type="EC" id="2.2.1.7" evidence="10"/>
<evidence type="ECO:0000256" key="5">
    <source>
        <dbReference type="ARBA" id="ARBA00022723"/>
    </source>
</evidence>
<dbReference type="Pfam" id="PF02780">
    <property type="entry name" value="Transketolase_C"/>
    <property type="match status" value="1"/>
</dbReference>
<dbReference type="PROSITE" id="PS00802">
    <property type="entry name" value="TRANSKETOLASE_2"/>
    <property type="match status" value="1"/>
</dbReference>
<proteinExistence type="inferred from homology"/>
<dbReference type="NCBIfam" id="NF003933">
    <property type="entry name" value="PRK05444.2-2"/>
    <property type="match status" value="1"/>
</dbReference>
<accession>A0A2T2XL60</accession>
<evidence type="ECO:0000256" key="6">
    <source>
        <dbReference type="ARBA" id="ARBA00022842"/>
    </source>
</evidence>
<dbReference type="SUPFAM" id="SSF52518">
    <property type="entry name" value="Thiamin diphosphate-binding fold (THDP-binding)"/>
    <property type="match status" value="2"/>
</dbReference>
<protein>
    <recommendedName>
        <fullName evidence="10">1-deoxy-D-xylulose-5-phosphate synthase</fullName>
        <ecNumber evidence="10">2.2.1.7</ecNumber>
    </recommendedName>
    <alternativeName>
        <fullName evidence="10">1-deoxyxylulose-5-phosphate synthase</fullName>
        <shortName evidence="10">DXP synthase</shortName>
        <shortName evidence="10">DXPS</shortName>
    </alternativeName>
</protein>
<comment type="catalytic activity">
    <reaction evidence="10">
        <text>D-glyceraldehyde 3-phosphate + pyruvate + H(+) = 1-deoxy-D-xylulose 5-phosphate + CO2</text>
        <dbReference type="Rhea" id="RHEA:12605"/>
        <dbReference type="ChEBI" id="CHEBI:15361"/>
        <dbReference type="ChEBI" id="CHEBI:15378"/>
        <dbReference type="ChEBI" id="CHEBI:16526"/>
        <dbReference type="ChEBI" id="CHEBI:57792"/>
        <dbReference type="ChEBI" id="CHEBI:59776"/>
        <dbReference type="EC" id="2.2.1.7"/>
    </reaction>
</comment>
<feature type="binding site" evidence="10">
    <location>
        <position position="72"/>
    </location>
    <ligand>
        <name>thiamine diphosphate</name>
        <dbReference type="ChEBI" id="CHEBI:58937"/>
    </ligand>
</feature>
<comment type="cofactor">
    <cofactor evidence="10">
        <name>Mg(2+)</name>
        <dbReference type="ChEBI" id="CHEBI:18420"/>
    </cofactor>
    <text evidence="10">Binds 1 Mg(2+) ion per subunit.</text>
</comment>
<dbReference type="SMART" id="SM00861">
    <property type="entry name" value="Transket_pyr"/>
    <property type="match status" value="1"/>
</dbReference>
<feature type="binding site" evidence="10">
    <location>
        <position position="173"/>
    </location>
    <ligand>
        <name>thiamine diphosphate</name>
        <dbReference type="ChEBI" id="CHEBI:58937"/>
    </ligand>
</feature>
<keyword evidence="4 10" id="KW-0808">Transferase</keyword>
<reference evidence="12 13" key="1">
    <citation type="journal article" date="2014" name="BMC Genomics">
        <title>Comparison of environmental and isolate Sulfobacillus genomes reveals diverse carbon, sulfur, nitrogen, and hydrogen metabolisms.</title>
        <authorList>
            <person name="Justice N.B."/>
            <person name="Norman A."/>
            <person name="Brown C.T."/>
            <person name="Singh A."/>
            <person name="Thomas B.C."/>
            <person name="Banfield J.F."/>
        </authorList>
    </citation>
    <scope>NUCLEOTIDE SEQUENCE [LARGE SCALE GENOMIC DNA]</scope>
    <source>
        <strain evidence="12">AMDSBA4</strain>
    </source>
</reference>